<feature type="chain" id="PRO_5030810101" evidence="2">
    <location>
        <begin position="21"/>
        <end position="690"/>
    </location>
</feature>
<dbReference type="PANTHER" id="PTHR46580:SF2">
    <property type="entry name" value="MAM DOMAIN-CONTAINING PROTEIN"/>
    <property type="match status" value="1"/>
</dbReference>
<name>A0A7W3U531_9GAMM</name>
<keyword evidence="1 2" id="KW-0732">Signal</keyword>
<dbReference type="InterPro" id="IPR028994">
    <property type="entry name" value="Integrin_alpha_N"/>
</dbReference>
<sequence length="690" mass="74763">MRKLGWVVLCWIGMTGMAMATDFSFGVATRLTLARETASSVAIGDANGDGRADLAVINDIFPEKHRLELYLQRADGSLARPVGLDLPEAVAWGYPVAFVDLDDDGAREILVGTTDLTIVKYASDTLTVMESRWVRYGCAYLADGDVDADGHVDVLCHSGIGTPSSATVLYGNGRGGFRSTLQLLTGVGTFGSQPDLGSVRLADVNNDGHLDLLVTASRVGNFFVYPGDGAGGFGHGTGYPHPPSSRGIWAAGLEVLDLDGDGINEVVTASPDNQPDAMLNIYRLQANGYLALSERRPTYDSTTALLTADVDGDGDTELLAGHFYFHAVTVLGAGGPGLTQPVRYELPGFGNQVEYARLLGTSKALALGDLDGDDCIDLAAATYSGVLLLQGCRPHIRRIPSSDFDGDGVSDLLWRSFTSEVMMWQWADVEAWRQCALPCPVHKVGAWQVQVFGDFNGDGTSDVFWRDADTGQNAVLLSGFYERPLRTVTNQDWQVVGSGDFNGDDESDLLWRNGRTGANVIWMSGDYRRQQATRGVTDLRWHVAGVGDFDGDGRSDILWRHASSGKNVVWPSGRFETRRAVTAVTDTRWQIQGVGDFNGDGQDDIVWRQTETGGNVIWLSGNYRTRKNVVTVTNRSWSIEAVGDYNGDGVSDLFWRNSRTGANVIWRSADYKTQQSVAPMEAGGALRLLP</sequence>
<accession>A0A7W3U531</accession>
<comment type="caution">
    <text evidence="3">The sequence shown here is derived from an EMBL/GenBank/DDBJ whole genome shotgun (WGS) entry which is preliminary data.</text>
</comment>
<dbReference type="SUPFAM" id="SSF69318">
    <property type="entry name" value="Integrin alpha N-terminal domain"/>
    <property type="match status" value="2"/>
</dbReference>
<protein>
    <submittedName>
        <fullName evidence="3">VCBS repeat-containing protein</fullName>
    </submittedName>
</protein>
<proteinExistence type="predicted"/>
<dbReference type="InterPro" id="IPR013517">
    <property type="entry name" value="FG-GAP"/>
</dbReference>
<evidence type="ECO:0000256" key="2">
    <source>
        <dbReference type="SAM" id="SignalP"/>
    </source>
</evidence>
<dbReference type="EMBL" id="JACHTE010000008">
    <property type="protein sequence ID" value="MBB1089111.1"/>
    <property type="molecule type" value="Genomic_DNA"/>
</dbReference>
<dbReference type="PANTHER" id="PTHR46580">
    <property type="entry name" value="SENSOR KINASE-RELATED"/>
    <property type="match status" value="1"/>
</dbReference>
<reference evidence="3 4" key="1">
    <citation type="submission" date="2020-07" db="EMBL/GenBank/DDBJ databases">
        <authorList>
            <person name="Xu S."/>
            <person name="Li A."/>
        </authorList>
    </citation>
    <scope>NUCLEOTIDE SEQUENCE [LARGE SCALE GENOMIC DNA]</scope>
    <source>
        <strain evidence="3 4">SG-8</strain>
    </source>
</reference>
<keyword evidence="4" id="KW-1185">Reference proteome</keyword>
<evidence type="ECO:0000313" key="3">
    <source>
        <dbReference type="EMBL" id="MBB1089111.1"/>
    </source>
</evidence>
<dbReference type="Pfam" id="PF13517">
    <property type="entry name" value="FG-GAP_3"/>
    <property type="match status" value="5"/>
</dbReference>
<dbReference type="Proteomes" id="UP000552587">
    <property type="component" value="Unassembled WGS sequence"/>
</dbReference>
<organism evidence="3 4">
    <name type="scientific">Marilutibacter penaei</name>
    <dbReference type="NCBI Taxonomy" id="2759900"/>
    <lineage>
        <taxon>Bacteria</taxon>
        <taxon>Pseudomonadati</taxon>
        <taxon>Pseudomonadota</taxon>
        <taxon>Gammaproteobacteria</taxon>
        <taxon>Lysobacterales</taxon>
        <taxon>Lysobacteraceae</taxon>
        <taxon>Marilutibacter</taxon>
    </lineage>
</organism>
<dbReference type="AlphaFoldDB" id="A0A7W3U531"/>
<evidence type="ECO:0000256" key="1">
    <source>
        <dbReference type="ARBA" id="ARBA00022729"/>
    </source>
</evidence>
<evidence type="ECO:0000313" key="4">
    <source>
        <dbReference type="Proteomes" id="UP000552587"/>
    </source>
</evidence>
<dbReference type="Gene3D" id="2.130.10.130">
    <property type="entry name" value="Integrin alpha, N-terminal"/>
    <property type="match status" value="4"/>
</dbReference>
<feature type="signal peptide" evidence="2">
    <location>
        <begin position="1"/>
        <end position="20"/>
    </location>
</feature>
<gene>
    <name evidence="3" type="ORF">H4F99_11530</name>
</gene>